<dbReference type="InterPro" id="IPR036397">
    <property type="entry name" value="RNaseH_sf"/>
</dbReference>
<feature type="domain" description="RNase H type-1" evidence="1">
    <location>
        <begin position="201"/>
        <end position="321"/>
    </location>
</feature>
<dbReference type="AlphaFoldDB" id="A0AAD9X9Y1"/>
<dbReference type="Gene3D" id="3.30.420.10">
    <property type="entry name" value="Ribonuclease H-like superfamily/Ribonuclease H"/>
    <property type="match status" value="1"/>
</dbReference>
<dbReference type="InterPro" id="IPR044730">
    <property type="entry name" value="RNase_H-like_dom_plant"/>
</dbReference>
<name>A0AAD9X9Y1_9ROSI</name>
<protein>
    <recommendedName>
        <fullName evidence="1">RNase H type-1 domain-containing protein</fullName>
    </recommendedName>
</protein>
<accession>A0AAD9X9Y1</accession>
<evidence type="ECO:0000259" key="1">
    <source>
        <dbReference type="Pfam" id="PF13456"/>
    </source>
</evidence>
<gene>
    <name evidence="2" type="ORF">Ddye_008688</name>
</gene>
<dbReference type="InterPro" id="IPR012337">
    <property type="entry name" value="RNaseH-like_sf"/>
</dbReference>
<organism evidence="2 3">
    <name type="scientific">Dipteronia dyeriana</name>
    <dbReference type="NCBI Taxonomy" id="168575"/>
    <lineage>
        <taxon>Eukaryota</taxon>
        <taxon>Viridiplantae</taxon>
        <taxon>Streptophyta</taxon>
        <taxon>Embryophyta</taxon>
        <taxon>Tracheophyta</taxon>
        <taxon>Spermatophyta</taxon>
        <taxon>Magnoliopsida</taxon>
        <taxon>eudicotyledons</taxon>
        <taxon>Gunneridae</taxon>
        <taxon>Pentapetalae</taxon>
        <taxon>rosids</taxon>
        <taxon>malvids</taxon>
        <taxon>Sapindales</taxon>
        <taxon>Sapindaceae</taxon>
        <taxon>Hippocastanoideae</taxon>
        <taxon>Acereae</taxon>
        <taxon>Dipteronia</taxon>
    </lineage>
</organism>
<dbReference type="SUPFAM" id="SSF53098">
    <property type="entry name" value="Ribonuclease H-like"/>
    <property type="match status" value="1"/>
</dbReference>
<dbReference type="PANTHER" id="PTHR47074:SF79">
    <property type="entry name" value="PUTATIVE-RELATED"/>
    <property type="match status" value="1"/>
</dbReference>
<dbReference type="Proteomes" id="UP001280121">
    <property type="component" value="Unassembled WGS sequence"/>
</dbReference>
<dbReference type="Pfam" id="PF13456">
    <property type="entry name" value="RVT_3"/>
    <property type="match status" value="1"/>
</dbReference>
<evidence type="ECO:0000313" key="2">
    <source>
        <dbReference type="EMBL" id="KAK2655636.1"/>
    </source>
</evidence>
<dbReference type="InterPro" id="IPR052929">
    <property type="entry name" value="RNase_H-like_EbsB-rel"/>
</dbReference>
<reference evidence="2" key="1">
    <citation type="journal article" date="2023" name="Plant J.">
        <title>Genome sequences and population genomics provide insights into the demographic history, inbreeding, and mutation load of two 'living fossil' tree species of Dipteronia.</title>
        <authorList>
            <person name="Feng Y."/>
            <person name="Comes H.P."/>
            <person name="Chen J."/>
            <person name="Zhu S."/>
            <person name="Lu R."/>
            <person name="Zhang X."/>
            <person name="Li P."/>
            <person name="Qiu J."/>
            <person name="Olsen K.M."/>
            <person name="Qiu Y."/>
        </authorList>
    </citation>
    <scope>NUCLEOTIDE SEQUENCE</scope>
    <source>
        <strain evidence="2">KIB01</strain>
    </source>
</reference>
<sequence>MDEMGIWCDQDEEVAYIINDYFSEIFSSSSLSSAQMEDILGLRKVLGCVISESQSAFVSGRLNTDNAMVGFECMHALRKTVNGNKGFMALKLDMAKAYDTVGWCFSGGLLAIVDSLKHASCECNGDVLSNNFFPEEADAIIGIPPCSTHLDDSLFLHFDKAWCFTVRSGYWSSKLDNGQPLSVVPTASCWQIPYMGVFKTNTDVGLRESDKVSGVGVVVRDSNGKVRLAYCHHLSAYFSPQVAEAMAILKGICLAEECGLAPVVLESDALFMVNMICRKEVSCTEVGVVIHDILGLIQRGIVLSVSCVPRLVKKVVHCLAELSLDHVGEFVWVEDRPFVLESLVLGDYPSSL</sequence>
<comment type="caution">
    <text evidence="2">The sequence shown here is derived from an EMBL/GenBank/DDBJ whole genome shotgun (WGS) entry which is preliminary data.</text>
</comment>
<evidence type="ECO:0000313" key="3">
    <source>
        <dbReference type="Proteomes" id="UP001280121"/>
    </source>
</evidence>
<dbReference type="GO" id="GO:0004523">
    <property type="term" value="F:RNA-DNA hybrid ribonuclease activity"/>
    <property type="evidence" value="ECO:0007669"/>
    <property type="project" value="InterPro"/>
</dbReference>
<dbReference type="GO" id="GO:0003676">
    <property type="term" value="F:nucleic acid binding"/>
    <property type="evidence" value="ECO:0007669"/>
    <property type="project" value="InterPro"/>
</dbReference>
<proteinExistence type="predicted"/>
<dbReference type="InterPro" id="IPR002156">
    <property type="entry name" value="RNaseH_domain"/>
</dbReference>
<dbReference type="EMBL" id="JANJYI010000003">
    <property type="protein sequence ID" value="KAK2655636.1"/>
    <property type="molecule type" value="Genomic_DNA"/>
</dbReference>
<keyword evidence="3" id="KW-1185">Reference proteome</keyword>
<dbReference type="PANTHER" id="PTHR47074">
    <property type="entry name" value="BNAC02G40300D PROTEIN"/>
    <property type="match status" value="1"/>
</dbReference>
<dbReference type="CDD" id="cd06222">
    <property type="entry name" value="RNase_H_like"/>
    <property type="match status" value="1"/>
</dbReference>